<dbReference type="InterPro" id="IPR041753">
    <property type="entry name" value="PP5_C"/>
</dbReference>
<dbReference type="InterPro" id="IPR006186">
    <property type="entry name" value="Ser/Thr-sp_prot-phosphatase"/>
</dbReference>
<dbReference type="Proteomes" id="UP001152759">
    <property type="component" value="Unassembled WGS sequence"/>
</dbReference>
<evidence type="ECO:0000313" key="13">
    <source>
        <dbReference type="Proteomes" id="UP001152759"/>
    </source>
</evidence>
<reference evidence="12" key="1">
    <citation type="submission" date="2021-12" db="EMBL/GenBank/DDBJ databases">
        <authorList>
            <person name="King R."/>
        </authorList>
    </citation>
    <scope>NUCLEOTIDE SEQUENCE</scope>
</reference>
<organism evidence="12 13">
    <name type="scientific">Bemisia tabaci</name>
    <name type="common">Sweetpotato whitefly</name>
    <name type="synonym">Aleurodes tabaci</name>
    <dbReference type="NCBI Taxonomy" id="7038"/>
    <lineage>
        <taxon>Eukaryota</taxon>
        <taxon>Metazoa</taxon>
        <taxon>Ecdysozoa</taxon>
        <taxon>Arthropoda</taxon>
        <taxon>Hexapoda</taxon>
        <taxon>Insecta</taxon>
        <taxon>Pterygota</taxon>
        <taxon>Neoptera</taxon>
        <taxon>Paraneoptera</taxon>
        <taxon>Hemiptera</taxon>
        <taxon>Sternorrhyncha</taxon>
        <taxon>Aleyrodoidea</taxon>
        <taxon>Aleyrodidae</taxon>
        <taxon>Aleyrodinae</taxon>
        <taxon>Bemisia</taxon>
    </lineage>
</organism>
<keyword evidence="8" id="KW-0464">Manganese</keyword>
<feature type="repeat" description="TPR" evidence="10">
    <location>
        <begin position="85"/>
        <end position="118"/>
    </location>
</feature>
<evidence type="ECO:0000256" key="5">
    <source>
        <dbReference type="ARBA" id="ARBA00022737"/>
    </source>
</evidence>
<dbReference type="InterPro" id="IPR004843">
    <property type="entry name" value="Calcineurin-like_PHP"/>
</dbReference>
<dbReference type="InterPro" id="IPR029052">
    <property type="entry name" value="Metallo-depent_PP-like"/>
</dbReference>
<gene>
    <name evidence="12" type="ORF">BEMITA_LOCUS116</name>
</gene>
<accession>A0AAI8Y5V3</accession>
<dbReference type="PIRSF" id="PIRSF033096">
    <property type="entry name" value="PPPtase_5"/>
    <property type="match status" value="1"/>
</dbReference>
<evidence type="ECO:0000256" key="3">
    <source>
        <dbReference type="ARBA" id="ARBA00013081"/>
    </source>
</evidence>
<dbReference type="Pfam" id="PF00149">
    <property type="entry name" value="Metallophos"/>
    <property type="match status" value="1"/>
</dbReference>
<comment type="caution">
    <text evidence="12">The sequence shown here is derived from an EMBL/GenBank/DDBJ whole genome shotgun (WGS) entry which is preliminary data.</text>
</comment>
<dbReference type="Gene3D" id="3.60.21.10">
    <property type="match status" value="1"/>
</dbReference>
<dbReference type="FunFam" id="3.60.21.10:FF:000017">
    <property type="entry name" value="Serine/threonine-protein phosphatase"/>
    <property type="match status" value="1"/>
</dbReference>
<dbReference type="InterPro" id="IPR011990">
    <property type="entry name" value="TPR-like_helical_dom_sf"/>
</dbReference>
<dbReference type="GO" id="GO:0004722">
    <property type="term" value="F:protein serine/threonine phosphatase activity"/>
    <property type="evidence" value="ECO:0007669"/>
    <property type="project" value="UniProtKB-EC"/>
</dbReference>
<dbReference type="AlphaFoldDB" id="A0AAI8Y5V3"/>
<keyword evidence="13" id="KW-1185">Reference proteome</keyword>
<evidence type="ECO:0000256" key="7">
    <source>
        <dbReference type="ARBA" id="ARBA00022803"/>
    </source>
</evidence>
<keyword evidence="4" id="KW-0479">Metal-binding</keyword>
<dbReference type="InterPro" id="IPR051134">
    <property type="entry name" value="PPP_phosphatase"/>
</dbReference>
<evidence type="ECO:0000313" key="12">
    <source>
        <dbReference type="EMBL" id="CAH0746971.1"/>
    </source>
</evidence>
<evidence type="ECO:0000256" key="1">
    <source>
        <dbReference type="ARBA" id="ARBA00001936"/>
    </source>
</evidence>
<dbReference type="SUPFAM" id="SSF56300">
    <property type="entry name" value="Metallo-dependent phosphatases"/>
    <property type="match status" value="1"/>
</dbReference>
<dbReference type="PANTHER" id="PTHR45668">
    <property type="entry name" value="SERINE/THREONINE-PROTEIN PHOSPHATASE 5-RELATED"/>
    <property type="match status" value="1"/>
</dbReference>
<keyword evidence="5" id="KW-0677">Repeat</keyword>
<feature type="domain" description="Serine/threonine specific protein phosphatases" evidence="11">
    <location>
        <begin position="192"/>
        <end position="468"/>
    </location>
</feature>
<dbReference type="PROSITE" id="PS50005">
    <property type="entry name" value="TPR"/>
    <property type="match status" value="2"/>
</dbReference>
<evidence type="ECO:0000256" key="9">
    <source>
        <dbReference type="PIRSR" id="PIRSR033096-1"/>
    </source>
</evidence>
<evidence type="ECO:0000256" key="8">
    <source>
        <dbReference type="ARBA" id="ARBA00023211"/>
    </source>
</evidence>
<evidence type="ECO:0000256" key="4">
    <source>
        <dbReference type="ARBA" id="ARBA00022723"/>
    </source>
</evidence>
<proteinExistence type="inferred from homology"/>
<dbReference type="InterPro" id="IPR019734">
    <property type="entry name" value="TPR_rpt"/>
</dbReference>
<dbReference type="EC" id="3.1.3.16" evidence="3"/>
<dbReference type="Pfam" id="PF08321">
    <property type="entry name" value="PPP5"/>
    <property type="match status" value="1"/>
</dbReference>
<dbReference type="CDD" id="cd07417">
    <property type="entry name" value="MPP_PP5_C"/>
    <property type="match status" value="1"/>
</dbReference>
<protein>
    <recommendedName>
        <fullName evidence="3">protein-serine/threonine phosphatase</fullName>
        <ecNumber evidence="3">3.1.3.16</ecNumber>
    </recommendedName>
</protein>
<dbReference type="Gene3D" id="1.25.40.10">
    <property type="entry name" value="Tetratricopeptide repeat domain"/>
    <property type="match status" value="1"/>
</dbReference>
<dbReference type="SMART" id="SM00156">
    <property type="entry name" value="PP2Ac"/>
    <property type="match status" value="1"/>
</dbReference>
<evidence type="ECO:0000256" key="10">
    <source>
        <dbReference type="PROSITE-ProRule" id="PRU00339"/>
    </source>
</evidence>
<dbReference type="SUPFAM" id="SSF48452">
    <property type="entry name" value="TPR-like"/>
    <property type="match status" value="1"/>
</dbReference>
<evidence type="ECO:0000256" key="2">
    <source>
        <dbReference type="ARBA" id="ARBA00008786"/>
    </source>
</evidence>
<comment type="cofactor">
    <cofactor evidence="1">
        <name>Mn(2+)</name>
        <dbReference type="ChEBI" id="CHEBI:29035"/>
    </cofactor>
</comment>
<dbReference type="EMBL" id="CAKKNF020000015">
    <property type="protein sequence ID" value="CAH0746971.1"/>
    <property type="molecule type" value="Genomic_DNA"/>
</dbReference>
<dbReference type="InterPro" id="IPR013235">
    <property type="entry name" value="PPP_dom"/>
</dbReference>
<dbReference type="KEGG" id="btab:109036138"/>
<name>A0AAI8Y5V3_BEMTA</name>
<dbReference type="PANTHER" id="PTHR45668:SF5">
    <property type="entry name" value="SERINE_THREONINE-PROTEIN PHOSPHATASE 5"/>
    <property type="match status" value="1"/>
</dbReference>
<dbReference type="GO" id="GO:0046872">
    <property type="term" value="F:metal ion binding"/>
    <property type="evidence" value="ECO:0007669"/>
    <property type="project" value="UniProtKB-KW"/>
</dbReference>
<feature type="repeat" description="TPR" evidence="10">
    <location>
        <begin position="17"/>
        <end position="50"/>
    </location>
</feature>
<keyword evidence="7 10" id="KW-0802">TPR repeat</keyword>
<keyword evidence="6" id="KW-0378">Hydrolase</keyword>
<sequence length="487" mass="55502">MNGVDKPDISPEAKEQAEKFKAEANELYKKQDFNGAIELYTKAIETNPCSAIYYANRSIANLKLENFGYALNDASKAIEVDRNYIKGYYRRAAAYMSLGKYKQALSDLATVTKFRPNDSDAKMKYNECNKIVKKLMFEKAIAVNDTRSIADSINFESMTIEDDYSGPALDNGKVTKTFMEELLRTYKDQKKLHKKYAYSILLQVKSLFEKQPTLVDINIPDNEKITVCGDIHGQFYDLLNIFEINGQPSETNPYLFNGDFVDRGSFSIECIFTLFGFKLLYPDKFFMARGNHESDNMNQIYGFFGECRAKYSSEMCDLFTEVYNMLPLAHCINKRILIMHGGLFSKDGVTLDDIRNIDRNRQPPEEGLMCELLWSDPQDGMGRIPSKRGVGIQFGPDVTKAFCDHNNLDFIIRSHEVKQEGYEVQHDGRCITVFSAPNYCDSANNKGAFIKLKAPALKPEYVVYNCVPHPPVSALMYAHNSFLSFFN</sequence>
<comment type="similarity">
    <text evidence="2">Belongs to the PPP phosphatase family. PP-5 (PP-T) subfamily.</text>
</comment>
<evidence type="ECO:0000256" key="6">
    <source>
        <dbReference type="ARBA" id="ARBA00022801"/>
    </source>
</evidence>
<dbReference type="SMART" id="SM00028">
    <property type="entry name" value="TPR"/>
    <property type="match status" value="3"/>
</dbReference>
<feature type="active site" description="Proton donor/acceptor" evidence="9">
    <location>
        <position position="292"/>
    </location>
</feature>
<evidence type="ECO:0000259" key="11">
    <source>
        <dbReference type="SMART" id="SM00156"/>
    </source>
</evidence>
<dbReference type="PRINTS" id="PR00114">
    <property type="entry name" value="STPHPHTASE"/>
</dbReference>